<gene>
    <name evidence="2" type="ORF">AMPC_25760</name>
</gene>
<dbReference type="Proteomes" id="UP001162734">
    <property type="component" value="Chromosome"/>
</dbReference>
<organism evidence="2 3">
    <name type="scientific">Anaeromyxobacter paludicola</name>
    <dbReference type="NCBI Taxonomy" id="2918171"/>
    <lineage>
        <taxon>Bacteria</taxon>
        <taxon>Pseudomonadati</taxon>
        <taxon>Myxococcota</taxon>
        <taxon>Myxococcia</taxon>
        <taxon>Myxococcales</taxon>
        <taxon>Cystobacterineae</taxon>
        <taxon>Anaeromyxobacteraceae</taxon>
        <taxon>Anaeromyxobacter</taxon>
    </lineage>
</organism>
<protein>
    <recommendedName>
        <fullName evidence="1">Alkyl hydroperoxide reductase subunit C/ Thiol specific antioxidant domain-containing protein</fullName>
    </recommendedName>
</protein>
<feature type="domain" description="Alkyl hydroperoxide reductase subunit C/ Thiol specific antioxidant" evidence="1">
    <location>
        <begin position="6"/>
        <end position="43"/>
    </location>
</feature>
<dbReference type="Pfam" id="PF00578">
    <property type="entry name" value="AhpC-TSA"/>
    <property type="match status" value="1"/>
</dbReference>
<evidence type="ECO:0000259" key="1">
    <source>
        <dbReference type="Pfam" id="PF00578"/>
    </source>
</evidence>
<keyword evidence="3" id="KW-1185">Reference proteome</keyword>
<dbReference type="SUPFAM" id="SSF52833">
    <property type="entry name" value="Thioredoxin-like"/>
    <property type="match status" value="1"/>
</dbReference>
<evidence type="ECO:0000313" key="2">
    <source>
        <dbReference type="EMBL" id="BDG09463.1"/>
    </source>
</evidence>
<dbReference type="InterPro" id="IPR036249">
    <property type="entry name" value="Thioredoxin-like_sf"/>
</dbReference>
<dbReference type="EMBL" id="AP025592">
    <property type="protein sequence ID" value="BDG09463.1"/>
    <property type="molecule type" value="Genomic_DNA"/>
</dbReference>
<evidence type="ECO:0000313" key="3">
    <source>
        <dbReference type="Proteomes" id="UP001162734"/>
    </source>
</evidence>
<proteinExistence type="predicted"/>
<reference evidence="3" key="1">
    <citation type="journal article" date="2022" name="Int. J. Syst. Evol. Microbiol.">
        <title>Anaeromyxobacter oryzae sp. nov., Anaeromyxobacter diazotrophicus sp. nov. and Anaeromyxobacter paludicola sp. nov., isolated from paddy soils.</title>
        <authorList>
            <person name="Itoh H."/>
            <person name="Xu Z."/>
            <person name="Mise K."/>
            <person name="Masuda Y."/>
            <person name="Ushijima N."/>
            <person name="Hayakawa C."/>
            <person name="Shiratori Y."/>
            <person name="Senoo K."/>
        </authorList>
    </citation>
    <scope>NUCLEOTIDE SEQUENCE [LARGE SCALE GENOMIC DNA]</scope>
    <source>
        <strain evidence="3">Red630</strain>
    </source>
</reference>
<sequence>MAVEKGSKAPDFTLTDEAGEQVSLSGLRGKRVVLFFYSKAGTSG</sequence>
<dbReference type="InterPro" id="IPR000866">
    <property type="entry name" value="AhpC/TSA"/>
</dbReference>
<dbReference type="Gene3D" id="3.40.30.10">
    <property type="entry name" value="Glutaredoxin"/>
    <property type="match status" value="1"/>
</dbReference>
<accession>A0ABN6NC03</accession>
<name>A0ABN6NC03_9BACT</name>